<dbReference type="Gene3D" id="1.25.40.10">
    <property type="entry name" value="Tetratricopeptide repeat domain"/>
    <property type="match status" value="1"/>
</dbReference>
<dbReference type="EMBL" id="LJSK01000055">
    <property type="protein sequence ID" value="KPI88291.1"/>
    <property type="molecule type" value="Genomic_DNA"/>
</dbReference>
<keyword evidence="1" id="KW-0677">Repeat</keyword>
<dbReference type="PANTHER" id="PTHR47447">
    <property type="entry name" value="OS03G0856100 PROTEIN"/>
    <property type="match status" value="1"/>
</dbReference>
<dbReference type="Proteomes" id="UP000038009">
    <property type="component" value="Unassembled WGS sequence"/>
</dbReference>
<protein>
    <submittedName>
        <fullName evidence="2">Uncharacterized protein</fullName>
    </submittedName>
</protein>
<dbReference type="OrthoDB" id="185373at2759"/>
<dbReference type="PANTHER" id="PTHR47447:SF24">
    <property type="entry name" value="PENTATRICOPEPTIDE REPEAT-CONTAINING PROTEIN"/>
    <property type="match status" value="1"/>
</dbReference>
<evidence type="ECO:0000313" key="3">
    <source>
        <dbReference type="Proteomes" id="UP000038009"/>
    </source>
</evidence>
<evidence type="ECO:0000313" key="2">
    <source>
        <dbReference type="EMBL" id="KPI88291.1"/>
    </source>
</evidence>
<organism evidence="2 3">
    <name type="scientific">Leptomonas seymouri</name>
    <dbReference type="NCBI Taxonomy" id="5684"/>
    <lineage>
        <taxon>Eukaryota</taxon>
        <taxon>Discoba</taxon>
        <taxon>Euglenozoa</taxon>
        <taxon>Kinetoplastea</taxon>
        <taxon>Metakinetoplastina</taxon>
        <taxon>Trypanosomatida</taxon>
        <taxon>Trypanosomatidae</taxon>
        <taxon>Leishmaniinae</taxon>
        <taxon>Leptomonas</taxon>
    </lineage>
</organism>
<dbReference type="AlphaFoldDB" id="A0A0N1PF72"/>
<dbReference type="VEuPathDB" id="TriTrypDB:Lsey_0055_0040"/>
<name>A0A0N1PF72_LEPSE</name>
<comment type="caution">
    <text evidence="2">The sequence shown here is derived from an EMBL/GenBank/DDBJ whole genome shotgun (WGS) entry which is preliminary data.</text>
</comment>
<sequence>MPPSRKGSTSGFAAAAKVLFDSAQRVGAVQPLEQSTKEYAHQLKKIQSQSKKRGGSLGSVSYKVAEFLAAQRAPEPYPPRRAHVPLERSIAKKVPLIDIPPIPPNAAATAMRPLLHSETKAVKVEAHARPTTPLASLFTAMAAPEAAATPSVLSSPPPEVEATKSAAEIAPPVEEVLVVEDRPVFEVRQPAAALPAPAAIIQPIIVAKPIETHMPVKRTKPVVSVPIAFDVHSVGGSASAEDQASSPLTTSPPSFSVDAWEKQREKELERLQRKQYEEEQLRLAVVREKEHQTLGKEWVEQRTVTGAFEADLTPGGRLLREVYYASSVDAALSSFQKMIDAGAKAAALLPAGISSVAYHIREGNPAEQTRYKRLFLEMVEKAKLADILKRKAQLAVSSGSEFLAAYDALTSLERLRLDTTIVIKAVRLLLLGGRWEEALALARASRGSFRSGSEAVDLTLLRICRGLEEGPRKEVVAYATQSLTEQGRLGKTAKLLIARTETGVYRRTLLKQIAASSDVDEVVYAELIVRSGKDQTEGILAEVAARGLNPEDPVVLGAVAMKKLEDENPAEVFKEIGRQVDKIGIRPVHVLVATKVAALHPTEEMLRQAKAVVLSTPAVTRGVGLRRLLPLLYQHGQVDDIVEIADKTNEMVPLVDLLPKAVAFVNEALLRVGRPPLSEARVSDIGAAHIAGGMAAVASGRMDERAEVVIADLSGLTEKMLLYAKERQWSKALETVTSLPKSIKADASAVTLVYNCALSAAVERPETVKQVYELMSTRGVNVNSTTVNTVLSSLSKSALWEEALPFFDKTPLANRDSNTYLIYFAMLGRQGLWKEAIEAYDGMRQVISKPPAAMFALIISTVSAHDWQTTLRVFQDMLKVHGASVKDSVVSQVIRCLEQHKRPVEVARLEKELAKRKKKKK</sequence>
<gene>
    <name evidence="2" type="ORF">ABL78_2590</name>
</gene>
<keyword evidence="3" id="KW-1185">Reference proteome</keyword>
<dbReference type="OMA" id="VTQVIRC"/>
<accession>A0A0N1PF72</accession>
<reference evidence="2 3" key="1">
    <citation type="journal article" date="2015" name="PLoS Pathog.">
        <title>Leptomonas seymouri: Adaptations to the Dixenous Life Cycle Analyzed by Genome Sequencing, Transcriptome Profiling and Co-infection with Leishmania donovani.</title>
        <authorList>
            <person name="Kraeva N."/>
            <person name="Butenko A."/>
            <person name="Hlavacova J."/>
            <person name="Kostygov A."/>
            <person name="Myskova J."/>
            <person name="Grybchuk D."/>
            <person name="Lestinova T."/>
            <person name="Votypka J."/>
            <person name="Volf P."/>
            <person name="Opperdoes F."/>
            <person name="Flegontov P."/>
            <person name="Lukes J."/>
            <person name="Yurchenko V."/>
        </authorList>
    </citation>
    <scope>NUCLEOTIDE SEQUENCE [LARGE SCALE GENOMIC DNA]</scope>
    <source>
        <strain evidence="2 3">ATCC 30220</strain>
    </source>
</reference>
<dbReference type="InterPro" id="IPR011990">
    <property type="entry name" value="TPR-like_helical_dom_sf"/>
</dbReference>
<proteinExistence type="predicted"/>
<evidence type="ECO:0000256" key="1">
    <source>
        <dbReference type="ARBA" id="ARBA00022737"/>
    </source>
</evidence>